<protein>
    <submittedName>
        <fullName evidence="1">Uncharacterized protein</fullName>
    </submittedName>
</protein>
<evidence type="ECO:0000313" key="2">
    <source>
        <dbReference type="Proteomes" id="UP000499080"/>
    </source>
</evidence>
<gene>
    <name evidence="1" type="ORF">AVEN_187523_1</name>
</gene>
<dbReference type="AlphaFoldDB" id="A0A4Y2BTT4"/>
<sequence length="125" mass="14530">MSKKKFQNIFGQNDDFFNNIDYDMLAKAEEVKRELLSKTIKVLKLSKTDTDEDLKPYCYETMNETQGSPAKEEGQFWEPEPVKVRKGFSNCLKAQYHNLSDNTIGKSYMMMQELREALQKRGGSN</sequence>
<name>A0A4Y2BTT4_ARAVE</name>
<keyword evidence="2" id="KW-1185">Reference proteome</keyword>
<accession>A0A4Y2BTT4</accession>
<proteinExistence type="predicted"/>
<evidence type="ECO:0000313" key="1">
    <source>
        <dbReference type="EMBL" id="GBL95017.1"/>
    </source>
</evidence>
<dbReference type="EMBL" id="BGPR01000107">
    <property type="protein sequence ID" value="GBL95017.1"/>
    <property type="molecule type" value="Genomic_DNA"/>
</dbReference>
<comment type="caution">
    <text evidence="1">The sequence shown here is derived from an EMBL/GenBank/DDBJ whole genome shotgun (WGS) entry which is preliminary data.</text>
</comment>
<reference evidence="1 2" key="1">
    <citation type="journal article" date="2019" name="Sci. Rep.">
        <title>Orb-weaving spider Araneus ventricosus genome elucidates the spidroin gene catalogue.</title>
        <authorList>
            <person name="Kono N."/>
            <person name="Nakamura H."/>
            <person name="Ohtoshi R."/>
            <person name="Moran D.A.P."/>
            <person name="Shinohara A."/>
            <person name="Yoshida Y."/>
            <person name="Fujiwara M."/>
            <person name="Mori M."/>
            <person name="Tomita M."/>
            <person name="Arakawa K."/>
        </authorList>
    </citation>
    <scope>NUCLEOTIDE SEQUENCE [LARGE SCALE GENOMIC DNA]</scope>
</reference>
<dbReference type="OrthoDB" id="6421002at2759"/>
<organism evidence="1 2">
    <name type="scientific">Araneus ventricosus</name>
    <name type="common">Orbweaver spider</name>
    <name type="synonym">Epeira ventricosa</name>
    <dbReference type="NCBI Taxonomy" id="182803"/>
    <lineage>
        <taxon>Eukaryota</taxon>
        <taxon>Metazoa</taxon>
        <taxon>Ecdysozoa</taxon>
        <taxon>Arthropoda</taxon>
        <taxon>Chelicerata</taxon>
        <taxon>Arachnida</taxon>
        <taxon>Araneae</taxon>
        <taxon>Araneomorphae</taxon>
        <taxon>Entelegynae</taxon>
        <taxon>Araneoidea</taxon>
        <taxon>Araneidae</taxon>
        <taxon>Araneus</taxon>
    </lineage>
</organism>
<dbReference type="Proteomes" id="UP000499080">
    <property type="component" value="Unassembled WGS sequence"/>
</dbReference>